<evidence type="ECO:0000256" key="3">
    <source>
        <dbReference type="ARBA" id="ARBA00022448"/>
    </source>
</evidence>
<dbReference type="Pfam" id="PF00468">
    <property type="entry name" value="Ribosomal_L34"/>
    <property type="match status" value="1"/>
</dbReference>
<keyword evidence="4 11" id="KW-0812">Transmembrane</keyword>
<dbReference type="Gene3D" id="1.20.5.110">
    <property type="match status" value="1"/>
</dbReference>
<evidence type="ECO:0000256" key="5">
    <source>
        <dbReference type="ARBA" id="ARBA00022927"/>
    </source>
</evidence>
<evidence type="ECO:0000259" key="12">
    <source>
        <dbReference type="PROSITE" id="PS50192"/>
    </source>
</evidence>
<dbReference type="PROSITE" id="PS50192">
    <property type="entry name" value="T_SNARE"/>
    <property type="match status" value="1"/>
</dbReference>
<keyword evidence="8 11" id="KW-0472">Membrane</keyword>
<evidence type="ECO:0000256" key="10">
    <source>
        <dbReference type="SAM" id="MobiDB-lite"/>
    </source>
</evidence>
<evidence type="ECO:0000256" key="1">
    <source>
        <dbReference type="ARBA" id="ARBA00004194"/>
    </source>
</evidence>
<gene>
    <name evidence="13" type="ORF">HID58_066160</name>
</gene>
<comment type="caution">
    <text evidence="13">The sequence shown here is derived from an EMBL/GenBank/DDBJ whole genome shotgun (WGS) entry which is preliminary data.</text>
</comment>
<dbReference type="CDD" id="cd15841">
    <property type="entry name" value="SNARE_Qc"/>
    <property type="match status" value="1"/>
</dbReference>
<evidence type="ECO:0000256" key="4">
    <source>
        <dbReference type="ARBA" id="ARBA00022692"/>
    </source>
</evidence>
<keyword evidence="7 11" id="KW-1133">Transmembrane helix</keyword>
<evidence type="ECO:0000256" key="7">
    <source>
        <dbReference type="ARBA" id="ARBA00022989"/>
    </source>
</evidence>
<evidence type="ECO:0000313" key="14">
    <source>
        <dbReference type="Proteomes" id="UP000824890"/>
    </source>
</evidence>
<protein>
    <recommendedName>
        <fullName evidence="12">t-SNARE coiled-coil homology domain-containing protein</fullName>
    </recommendedName>
</protein>
<evidence type="ECO:0000256" key="11">
    <source>
        <dbReference type="SAM" id="Phobius"/>
    </source>
</evidence>
<feature type="domain" description="T-SNARE coiled-coil homology" evidence="12">
    <location>
        <begin position="43"/>
        <end position="105"/>
    </location>
</feature>
<accession>A0ABQ7ZFC1</accession>
<comment type="similarity">
    <text evidence="2">Belongs to the bacterial ribosomal protein bL34 family.</text>
</comment>
<keyword evidence="14" id="KW-1185">Reference proteome</keyword>
<evidence type="ECO:0000256" key="8">
    <source>
        <dbReference type="ARBA" id="ARBA00023136"/>
    </source>
</evidence>
<dbReference type="InterPro" id="IPR000271">
    <property type="entry name" value="Ribosomal_bL34"/>
</dbReference>
<keyword evidence="6" id="KW-0689">Ribosomal protein</keyword>
<evidence type="ECO:0000313" key="13">
    <source>
        <dbReference type="EMBL" id="KAH0878766.1"/>
    </source>
</evidence>
<evidence type="ECO:0000256" key="6">
    <source>
        <dbReference type="ARBA" id="ARBA00022980"/>
    </source>
</evidence>
<dbReference type="Gene3D" id="1.10.287.3980">
    <property type="match status" value="1"/>
</dbReference>
<dbReference type="InterPro" id="IPR000727">
    <property type="entry name" value="T_SNARE_dom"/>
</dbReference>
<sequence>MASNPHRGGAGGSVYGGAAPYRSRDGLSTRTGVGSEEIQLRIDPMQSDLDDEITGLHGQVRQLKNIAKEIGSEAQFQKNFLDELQVTLMRAQAGVKNNIRKLNLSIIRSGNNHVMNVVLFALLCFFILYMWSKIVLLHLTVAQFSASCDDMRMSNCWAYTTYETIIGLMGLTSASSRLWHAASASLSLRSGSRRTPFSLGSSATSAPASYHLLHCSFLSSSLSLSSTFSGLSIAFDLSSGTGGLTGQKRRGLVVRAGKAALCQTKRSRSRKSLARTHGFRLRMRTTSGRATIKRRRAKGRWNLCPKSNPSSGKHDTMTSMISMSSFISTVIVPSKVVSEVGESYFLACFHQPERGIRCNKRERPVVVTGFGQNDLLA</sequence>
<dbReference type="HAMAP" id="MF_00391">
    <property type="entry name" value="Ribosomal_bL34"/>
    <property type="match status" value="1"/>
</dbReference>
<dbReference type="PANTHER" id="PTHR12791">
    <property type="entry name" value="GOLGI SNARE BET1-RELATED"/>
    <property type="match status" value="1"/>
</dbReference>
<dbReference type="SUPFAM" id="SSF58038">
    <property type="entry name" value="SNARE fusion complex"/>
    <property type="match status" value="1"/>
</dbReference>
<feature type="region of interest" description="Disordered" evidence="10">
    <location>
        <begin position="1"/>
        <end position="32"/>
    </location>
</feature>
<keyword evidence="5" id="KW-0653">Protein transport</keyword>
<feature type="transmembrane region" description="Helical" evidence="11">
    <location>
        <begin position="114"/>
        <end position="131"/>
    </location>
</feature>
<keyword evidence="3" id="KW-0813">Transport</keyword>
<name>A0ABQ7ZFC1_BRANA</name>
<dbReference type="Proteomes" id="UP000824890">
    <property type="component" value="Unassembled WGS sequence"/>
</dbReference>
<keyword evidence="9" id="KW-0687">Ribonucleoprotein</keyword>
<dbReference type="EMBL" id="JAGKQM010000015">
    <property type="protein sequence ID" value="KAH0878766.1"/>
    <property type="molecule type" value="Genomic_DNA"/>
</dbReference>
<reference evidence="13 14" key="1">
    <citation type="submission" date="2021-05" db="EMBL/GenBank/DDBJ databases">
        <title>Genome Assembly of Synthetic Allotetraploid Brassica napus Reveals Homoeologous Exchanges between Subgenomes.</title>
        <authorList>
            <person name="Davis J.T."/>
        </authorList>
    </citation>
    <scope>NUCLEOTIDE SEQUENCE [LARGE SCALE GENOMIC DNA]</scope>
    <source>
        <strain evidence="14">cv. Da-Ae</strain>
        <tissue evidence="13">Seedling</tissue>
    </source>
</reference>
<organism evidence="13 14">
    <name type="scientific">Brassica napus</name>
    <name type="common">Rape</name>
    <dbReference type="NCBI Taxonomy" id="3708"/>
    <lineage>
        <taxon>Eukaryota</taxon>
        <taxon>Viridiplantae</taxon>
        <taxon>Streptophyta</taxon>
        <taxon>Embryophyta</taxon>
        <taxon>Tracheophyta</taxon>
        <taxon>Spermatophyta</taxon>
        <taxon>Magnoliopsida</taxon>
        <taxon>eudicotyledons</taxon>
        <taxon>Gunneridae</taxon>
        <taxon>Pentapetalae</taxon>
        <taxon>rosids</taxon>
        <taxon>malvids</taxon>
        <taxon>Brassicales</taxon>
        <taxon>Brassicaceae</taxon>
        <taxon>Brassiceae</taxon>
        <taxon>Brassica</taxon>
    </lineage>
</organism>
<evidence type="ECO:0000256" key="2">
    <source>
        <dbReference type="ARBA" id="ARBA00010111"/>
    </source>
</evidence>
<proteinExistence type="inferred from homology"/>
<comment type="subcellular location">
    <subcellularLocation>
        <location evidence="1">Golgi apparatus membrane</location>
        <topology evidence="1">Single-pass membrane protein</topology>
    </subcellularLocation>
</comment>
<evidence type="ECO:0000256" key="9">
    <source>
        <dbReference type="ARBA" id="ARBA00023274"/>
    </source>
</evidence>